<evidence type="ECO:0000313" key="3">
    <source>
        <dbReference type="Proteomes" id="UP000001568"/>
    </source>
</evidence>
<dbReference type="OrthoDB" id="1930092at2759"/>
<feature type="domain" description="DUF7148" evidence="1">
    <location>
        <begin position="45"/>
        <end position="165"/>
    </location>
</feature>
<dbReference type="InterPro" id="IPR055572">
    <property type="entry name" value="DUF7148"/>
</dbReference>
<dbReference type="eggNOG" id="ENOG502RZTF">
    <property type="taxonomic scope" value="Eukaryota"/>
</dbReference>
<dbReference type="AlphaFoldDB" id="A4S6G1"/>
<evidence type="ECO:0000313" key="2">
    <source>
        <dbReference type="EMBL" id="ABO99230.1"/>
    </source>
</evidence>
<dbReference type="Proteomes" id="UP000001568">
    <property type="component" value="Chromosome 13"/>
</dbReference>
<protein>
    <recommendedName>
        <fullName evidence="1">DUF7148 domain-containing protein</fullName>
    </recommendedName>
</protein>
<proteinExistence type="predicted"/>
<dbReference type="PANTHER" id="PTHR36352:SF1">
    <property type="entry name" value="EXPRESSED PROTEIN"/>
    <property type="match status" value="1"/>
</dbReference>
<dbReference type="HOGENOM" id="CLU_1597223_0_0_1"/>
<dbReference type="GO" id="GO:0009535">
    <property type="term" value="C:chloroplast thylakoid membrane"/>
    <property type="evidence" value="ECO:0007669"/>
    <property type="project" value="TreeGrafter"/>
</dbReference>
<gene>
    <name evidence="2" type="ORF">OSTLU_17819</name>
</gene>
<dbReference type="GeneID" id="5005046"/>
<evidence type="ECO:0000259" key="1">
    <source>
        <dbReference type="Pfam" id="PF23650"/>
    </source>
</evidence>
<dbReference type="Pfam" id="PF23650">
    <property type="entry name" value="DUF7148"/>
    <property type="match status" value="1"/>
</dbReference>
<dbReference type="Gramene" id="ABO99230">
    <property type="protein sequence ID" value="ABO99230"/>
    <property type="gene ID" value="OSTLU_17819"/>
</dbReference>
<dbReference type="KEGG" id="olu:OSTLU_17819"/>
<dbReference type="GO" id="GO:0009570">
    <property type="term" value="C:chloroplast stroma"/>
    <property type="evidence" value="ECO:0007669"/>
    <property type="project" value="TreeGrafter"/>
</dbReference>
<accession>A4S6G1</accession>
<keyword evidence="3" id="KW-1185">Reference proteome</keyword>
<dbReference type="RefSeq" id="XP_001420937.1">
    <property type="nucleotide sequence ID" value="XM_001420900.1"/>
</dbReference>
<sequence length="167" mass="17368">MSLAMTTRARSAPVVGVDARRRRGANADVKARARCVARASEANDDDDGIQLGTAKLPPTCDETALCDALYQWASTLTSSGQNLPFALSQRVDRTNDGFELAFLTAAKNGAPGELAAVGAIAASVEVAGQEKVLMIRGYGNVMNLVDTPVVMGAMPAAIRRAVAMSSA</sequence>
<dbReference type="OMA" id="LYQWANG"/>
<organism evidence="2 3">
    <name type="scientific">Ostreococcus lucimarinus (strain CCE9901)</name>
    <dbReference type="NCBI Taxonomy" id="436017"/>
    <lineage>
        <taxon>Eukaryota</taxon>
        <taxon>Viridiplantae</taxon>
        <taxon>Chlorophyta</taxon>
        <taxon>Mamiellophyceae</taxon>
        <taxon>Mamiellales</taxon>
        <taxon>Bathycoccaceae</taxon>
        <taxon>Ostreococcus</taxon>
    </lineage>
</organism>
<reference evidence="2 3" key="1">
    <citation type="journal article" date="2007" name="Proc. Natl. Acad. Sci. U.S.A.">
        <title>The tiny eukaryote Ostreococcus provides genomic insights into the paradox of plankton speciation.</title>
        <authorList>
            <person name="Palenik B."/>
            <person name="Grimwood J."/>
            <person name="Aerts A."/>
            <person name="Rouze P."/>
            <person name="Salamov A."/>
            <person name="Putnam N."/>
            <person name="Dupont C."/>
            <person name="Jorgensen R."/>
            <person name="Derelle E."/>
            <person name="Rombauts S."/>
            <person name="Zhou K."/>
            <person name="Otillar R."/>
            <person name="Merchant S.S."/>
            <person name="Podell S."/>
            <person name="Gaasterland T."/>
            <person name="Napoli C."/>
            <person name="Gendler K."/>
            <person name="Manuell A."/>
            <person name="Tai V."/>
            <person name="Vallon O."/>
            <person name="Piganeau G."/>
            <person name="Jancek S."/>
            <person name="Heijde M."/>
            <person name="Jabbari K."/>
            <person name="Bowler C."/>
            <person name="Lohr M."/>
            <person name="Robbens S."/>
            <person name="Werner G."/>
            <person name="Dubchak I."/>
            <person name="Pazour G.J."/>
            <person name="Ren Q."/>
            <person name="Paulsen I."/>
            <person name="Delwiche C."/>
            <person name="Schmutz J."/>
            <person name="Rokhsar D."/>
            <person name="Van de Peer Y."/>
            <person name="Moreau H."/>
            <person name="Grigoriev I.V."/>
        </authorList>
    </citation>
    <scope>NUCLEOTIDE SEQUENCE [LARGE SCALE GENOMIC DNA]</scope>
    <source>
        <strain evidence="2 3">CCE9901</strain>
    </source>
</reference>
<dbReference type="EMBL" id="CP000593">
    <property type="protein sequence ID" value="ABO99230.1"/>
    <property type="molecule type" value="Genomic_DNA"/>
</dbReference>
<dbReference type="PANTHER" id="PTHR36352">
    <property type="entry name" value="EXPRESSED PROTEIN"/>
    <property type="match status" value="1"/>
</dbReference>
<name>A4S6G1_OSTLU</name>
<dbReference type="STRING" id="436017.A4S6G1"/>